<keyword evidence="4" id="KW-1185">Reference proteome</keyword>
<dbReference type="Proteomes" id="UP000606974">
    <property type="component" value="Unassembled WGS sequence"/>
</dbReference>
<name>A0A8H7ALP3_9EURO</name>
<feature type="domain" description="Apple" evidence="2">
    <location>
        <begin position="167"/>
        <end position="238"/>
    </location>
</feature>
<reference evidence="3" key="1">
    <citation type="submission" date="2020-02" db="EMBL/GenBank/DDBJ databases">
        <authorList>
            <person name="Palmer J.M."/>
        </authorList>
    </citation>
    <scope>NUCLEOTIDE SEQUENCE</scope>
    <source>
        <strain evidence="3">EPUS1.4</strain>
        <tissue evidence="3">Thallus</tissue>
    </source>
</reference>
<accession>A0A8H7ALP3</accession>
<dbReference type="EMBL" id="JAACFV010000030">
    <property type="protein sequence ID" value="KAF7510464.1"/>
    <property type="molecule type" value="Genomic_DNA"/>
</dbReference>
<sequence>MPTGTGRTSSRTSVNSTSQYYPTGSSYSSSVEPTKSANTTKSEISSSRSSLETSSSASATSSHTSSATSSTESSSTSSAATSESSSITSSIESSSTASATSSETSSASGTSSTISSSTSASSSSTTSATSSESSSTSSATSSSASSSPTECVPKATVVPNPPSGSTCGKQGGTSATGIADSFTSDASSCALACHDKSGCVAFSYDTSNTDLPLCRLYATSVSSGINDYGSYTFYDSSCFQVVEDCQSPKKRSVGLSVKETRRIMKA</sequence>
<feature type="compositionally biased region" description="Low complexity" evidence="1">
    <location>
        <begin position="39"/>
        <end position="147"/>
    </location>
</feature>
<comment type="caution">
    <text evidence="3">The sequence shown here is derived from an EMBL/GenBank/DDBJ whole genome shotgun (WGS) entry which is preliminary data.</text>
</comment>
<organism evidence="3 4">
    <name type="scientific">Endocarpon pusillum</name>
    <dbReference type="NCBI Taxonomy" id="364733"/>
    <lineage>
        <taxon>Eukaryota</taxon>
        <taxon>Fungi</taxon>
        <taxon>Dikarya</taxon>
        <taxon>Ascomycota</taxon>
        <taxon>Pezizomycotina</taxon>
        <taxon>Eurotiomycetes</taxon>
        <taxon>Chaetothyriomycetidae</taxon>
        <taxon>Verrucariales</taxon>
        <taxon>Verrucariaceae</taxon>
        <taxon>Endocarpon</taxon>
    </lineage>
</organism>
<evidence type="ECO:0000256" key="1">
    <source>
        <dbReference type="SAM" id="MobiDB-lite"/>
    </source>
</evidence>
<protein>
    <recommendedName>
        <fullName evidence="2">Apple domain-containing protein</fullName>
    </recommendedName>
</protein>
<dbReference type="AlphaFoldDB" id="A0A8H7ALP3"/>
<dbReference type="InterPro" id="IPR003609">
    <property type="entry name" value="Pan_app"/>
</dbReference>
<feature type="compositionally biased region" description="Low complexity" evidence="1">
    <location>
        <begin position="1"/>
        <end position="18"/>
    </location>
</feature>
<dbReference type="PROSITE" id="PS50948">
    <property type="entry name" value="PAN"/>
    <property type="match status" value="1"/>
</dbReference>
<feature type="compositionally biased region" description="Polar residues" evidence="1">
    <location>
        <begin position="19"/>
        <end position="38"/>
    </location>
</feature>
<evidence type="ECO:0000259" key="2">
    <source>
        <dbReference type="PROSITE" id="PS50948"/>
    </source>
</evidence>
<gene>
    <name evidence="3" type="ORF">GJ744_006743</name>
</gene>
<dbReference type="OrthoDB" id="10529068at2759"/>
<evidence type="ECO:0000313" key="4">
    <source>
        <dbReference type="Proteomes" id="UP000606974"/>
    </source>
</evidence>
<proteinExistence type="predicted"/>
<evidence type="ECO:0000313" key="3">
    <source>
        <dbReference type="EMBL" id="KAF7510464.1"/>
    </source>
</evidence>
<feature type="region of interest" description="Disordered" evidence="1">
    <location>
        <begin position="1"/>
        <end position="171"/>
    </location>
</feature>